<evidence type="ECO:0000259" key="3">
    <source>
        <dbReference type="Pfam" id="PF01757"/>
    </source>
</evidence>
<dbReference type="RefSeq" id="WP_175052216.1">
    <property type="nucleotide sequence ID" value="NZ_CADIKC010000006.1"/>
</dbReference>
<feature type="transmembrane region" description="Helical" evidence="2">
    <location>
        <begin position="21"/>
        <end position="40"/>
    </location>
</feature>
<feature type="transmembrane region" description="Helical" evidence="2">
    <location>
        <begin position="274"/>
        <end position="292"/>
    </location>
</feature>
<evidence type="ECO:0000256" key="2">
    <source>
        <dbReference type="SAM" id="Phobius"/>
    </source>
</evidence>
<dbReference type="InterPro" id="IPR002656">
    <property type="entry name" value="Acyl_transf_3_dom"/>
</dbReference>
<dbReference type="GO" id="GO:0016020">
    <property type="term" value="C:membrane"/>
    <property type="evidence" value="ECO:0007669"/>
    <property type="project" value="TreeGrafter"/>
</dbReference>
<accession>A0A6J5BRT9</accession>
<keyword evidence="2" id="KW-0472">Membrane</keyword>
<keyword evidence="5" id="KW-1185">Reference proteome</keyword>
<feature type="transmembrane region" description="Helical" evidence="2">
    <location>
        <begin position="345"/>
        <end position="367"/>
    </location>
</feature>
<keyword evidence="2" id="KW-1133">Transmembrane helix</keyword>
<dbReference type="GO" id="GO:0009103">
    <property type="term" value="P:lipopolysaccharide biosynthetic process"/>
    <property type="evidence" value="ECO:0007669"/>
    <property type="project" value="TreeGrafter"/>
</dbReference>
<dbReference type="PANTHER" id="PTHR23028:SF53">
    <property type="entry name" value="ACYL_TRANSF_3 DOMAIN-CONTAINING PROTEIN"/>
    <property type="match status" value="1"/>
</dbReference>
<dbReference type="GeneID" id="97042876"/>
<dbReference type="AlphaFoldDB" id="A0A6J5BRT9"/>
<keyword evidence="2" id="KW-0812">Transmembrane</keyword>
<dbReference type="Proteomes" id="UP000494255">
    <property type="component" value="Unassembled WGS sequence"/>
</dbReference>
<organism evidence="4 5">
    <name type="scientific">Paraburkholderia sediminicola</name>
    <dbReference type="NCBI Taxonomy" id="458836"/>
    <lineage>
        <taxon>Bacteria</taxon>
        <taxon>Pseudomonadati</taxon>
        <taxon>Pseudomonadota</taxon>
        <taxon>Betaproteobacteria</taxon>
        <taxon>Burkholderiales</taxon>
        <taxon>Burkholderiaceae</taxon>
        <taxon>Paraburkholderia</taxon>
    </lineage>
</organism>
<feature type="transmembrane region" description="Helical" evidence="2">
    <location>
        <begin position="173"/>
        <end position="200"/>
    </location>
</feature>
<feature type="transmembrane region" description="Helical" evidence="2">
    <location>
        <begin position="60"/>
        <end position="79"/>
    </location>
</feature>
<feature type="domain" description="Acyltransferase 3" evidence="3">
    <location>
        <begin position="16"/>
        <end position="364"/>
    </location>
</feature>
<evidence type="ECO:0000313" key="4">
    <source>
        <dbReference type="EMBL" id="CAB3712334.1"/>
    </source>
</evidence>
<evidence type="ECO:0000313" key="5">
    <source>
        <dbReference type="Proteomes" id="UP000494255"/>
    </source>
</evidence>
<evidence type="ECO:0000256" key="1">
    <source>
        <dbReference type="SAM" id="MobiDB-lite"/>
    </source>
</evidence>
<feature type="transmembrane region" description="Helical" evidence="2">
    <location>
        <begin position="100"/>
        <end position="120"/>
    </location>
</feature>
<sequence length="406" mass="45484">MRDENPASVFDGKRNNDIEMLRGVAILFVLADHIFGFWDIPNLQSTLGDYASFWGGVDLFFAISGFVIAQSLLRSMVGLQSAQGKVRALVSFWIKRVWRLWPAAWLWLMVPFIVALIAIPDMQHGANLRANVSFLFGGILNVVNIQEWAYWHHNGMRPLYASPYWSLSLEEQFYLLCAPFLLFVPRKWVIAILVSVIAVQFPMVRGANTDDLAWFIRSDAFAWGVLLSLLSSSRLPRALIEPTLLRRRWFARPLLVFVLASIAVMPQLLYSLPFGVGLIAALSGLLVFIASYDEGYLGLHGFVGKLLSWIGNRSYAIYLVNGAVIALGLRSGPLSEMSRHHLSDLLLMSAVFLVVTLILADVTYRFIEVPARLHGRKLAMAYGNAQPASDFRSSSPVQDIRDHESA</sequence>
<feature type="region of interest" description="Disordered" evidence="1">
    <location>
        <begin position="386"/>
        <end position="406"/>
    </location>
</feature>
<dbReference type="PANTHER" id="PTHR23028">
    <property type="entry name" value="ACETYLTRANSFERASE"/>
    <property type="match status" value="1"/>
</dbReference>
<dbReference type="Pfam" id="PF01757">
    <property type="entry name" value="Acyl_transf_3"/>
    <property type="match status" value="1"/>
</dbReference>
<protein>
    <recommendedName>
        <fullName evidence="3">Acyltransferase 3 domain-containing protein</fullName>
    </recommendedName>
</protein>
<gene>
    <name evidence="4" type="ORF">LMG24238_04266</name>
</gene>
<dbReference type="EMBL" id="CADIKC010000006">
    <property type="protein sequence ID" value="CAB3712334.1"/>
    <property type="molecule type" value="Genomic_DNA"/>
</dbReference>
<proteinExistence type="predicted"/>
<reference evidence="4 5" key="1">
    <citation type="submission" date="2020-04" db="EMBL/GenBank/DDBJ databases">
        <authorList>
            <person name="De Canck E."/>
        </authorList>
    </citation>
    <scope>NUCLEOTIDE SEQUENCE [LARGE SCALE GENOMIC DNA]</scope>
    <source>
        <strain evidence="4 5">LMG 24238</strain>
    </source>
</reference>
<dbReference type="InterPro" id="IPR050879">
    <property type="entry name" value="Acyltransferase_3"/>
</dbReference>
<name>A0A6J5BRT9_9BURK</name>
<feature type="transmembrane region" description="Helical" evidence="2">
    <location>
        <begin position="315"/>
        <end position="333"/>
    </location>
</feature>
<dbReference type="GO" id="GO:0016747">
    <property type="term" value="F:acyltransferase activity, transferring groups other than amino-acyl groups"/>
    <property type="evidence" value="ECO:0007669"/>
    <property type="project" value="InterPro"/>
</dbReference>